<proteinExistence type="predicted"/>
<reference evidence="2" key="2">
    <citation type="submission" date="2015-01" db="EMBL/GenBank/DDBJ databases">
        <title>Evolutionary Origins and Diversification of the Mycorrhizal Mutualists.</title>
        <authorList>
            <consortium name="DOE Joint Genome Institute"/>
            <consortium name="Mycorrhizal Genomics Consortium"/>
            <person name="Kohler A."/>
            <person name="Kuo A."/>
            <person name="Nagy L.G."/>
            <person name="Floudas D."/>
            <person name="Copeland A."/>
            <person name="Barry K.W."/>
            <person name="Cichocki N."/>
            <person name="Veneault-Fourrey C."/>
            <person name="LaButti K."/>
            <person name="Lindquist E.A."/>
            <person name="Lipzen A."/>
            <person name="Lundell T."/>
            <person name="Morin E."/>
            <person name="Murat C."/>
            <person name="Riley R."/>
            <person name="Ohm R."/>
            <person name="Sun H."/>
            <person name="Tunlid A."/>
            <person name="Henrissat B."/>
            <person name="Grigoriev I.V."/>
            <person name="Hibbett D.S."/>
            <person name="Martin F."/>
        </authorList>
    </citation>
    <scope>NUCLEOTIDE SEQUENCE [LARGE SCALE GENOMIC DNA]</scope>
    <source>
        <strain evidence="2">MAFF 305830</strain>
    </source>
</reference>
<protein>
    <submittedName>
        <fullName evidence="1">Uncharacterized protein</fullName>
    </submittedName>
</protein>
<sequence length="54" mass="5989">METFRVPGGTRERRTAPIFVSAAHQLLGHIKPNPNLRSVSGLISLVHGWDNLIQ</sequence>
<dbReference type="Proteomes" id="UP000054097">
    <property type="component" value="Unassembled WGS sequence"/>
</dbReference>
<keyword evidence="2" id="KW-1185">Reference proteome</keyword>
<reference evidence="1 2" key="1">
    <citation type="submission" date="2014-04" db="EMBL/GenBank/DDBJ databases">
        <authorList>
            <consortium name="DOE Joint Genome Institute"/>
            <person name="Kuo A."/>
            <person name="Zuccaro A."/>
            <person name="Kohler A."/>
            <person name="Nagy L.G."/>
            <person name="Floudas D."/>
            <person name="Copeland A."/>
            <person name="Barry K.W."/>
            <person name="Cichocki N."/>
            <person name="Veneault-Fourrey C."/>
            <person name="LaButti K."/>
            <person name="Lindquist E.A."/>
            <person name="Lipzen A."/>
            <person name="Lundell T."/>
            <person name="Morin E."/>
            <person name="Murat C."/>
            <person name="Sun H."/>
            <person name="Tunlid A."/>
            <person name="Henrissat B."/>
            <person name="Grigoriev I.V."/>
            <person name="Hibbett D.S."/>
            <person name="Martin F."/>
            <person name="Nordberg H.P."/>
            <person name="Cantor M.N."/>
            <person name="Hua S.X."/>
        </authorList>
    </citation>
    <scope>NUCLEOTIDE SEQUENCE [LARGE SCALE GENOMIC DNA]</scope>
    <source>
        <strain evidence="1 2">MAFF 305830</strain>
    </source>
</reference>
<gene>
    <name evidence="1" type="ORF">M408DRAFT_325575</name>
</gene>
<dbReference type="EMBL" id="KN824277">
    <property type="protein sequence ID" value="KIM34043.1"/>
    <property type="molecule type" value="Genomic_DNA"/>
</dbReference>
<name>A0A0C2X7M7_SERVB</name>
<evidence type="ECO:0000313" key="1">
    <source>
        <dbReference type="EMBL" id="KIM34043.1"/>
    </source>
</evidence>
<evidence type="ECO:0000313" key="2">
    <source>
        <dbReference type="Proteomes" id="UP000054097"/>
    </source>
</evidence>
<dbReference type="AlphaFoldDB" id="A0A0C2X7M7"/>
<accession>A0A0C2X7M7</accession>
<organism evidence="1 2">
    <name type="scientific">Serendipita vermifera MAFF 305830</name>
    <dbReference type="NCBI Taxonomy" id="933852"/>
    <lineage>
        <taxon>Eukaryota</taxon>
        <taxon>Fungi</taxon>
        <taxon>Dikarya</taxon>
        <taxon>Basidiomycota</taxon>
        <taxon>Agaricomycotina</taxon>
        <taxon>Agaricomycetes</taxon>
        <taxon>Sebacinales</taxon>
        <taxon>Serendipitaceae</taxon>
        <taxon>Serendipita</taxon>
    </lineage>
</organism>
<dbReference type="HOGENOM" id="CLU_3051880_0_0_1"/>